<evidence type="ECO:0000313" key="6">
    <source>
        <dbReference type="EMBL" id="SHH17802.1"/>
    </source>
</evidence>
<accession>A0A1M5QUN0</accession>
<dbReference type="UniPathway" id="UPA00148">
    <property type="reaction ID" value="UER00233"/>
</dbReference>
<keyword evidence="1 4" id="KW-0808">Transferase</keyword>
<dbReference type="SUPFAM" id="SSF89028">
    <property type="entry name" value="Cobalamin adenosyltransferase-like"/>
    <property type="match status" value="1"/>
</dbReference>
<evidence type="ECO:0000313" key="7">
    <source>
        <dbReference type="Proteomes" id="UP000184520"/>
    </source>
</evidence>
<sequence length="184" mass="20271">MKIYTKTGDAGQTQVYVDKAIRVSKHDPLIECYGAIDELNAHVGLLHAQLQESWSQQNSEHGVSLAWLTRIQNNLFSAGFAMSASSRLPESAVAELEEQIDAMQQTLAPQTQFILPGGSVQASQAHVCRTVCRRAERQLVSASEQTDIAAPVLQYVNRLSDWLFVFARYLNLLAAVPDTPVSSK</sequence>
<dbReference type="Pfam" id="PF01923">
    <property type="entry name" value="Cob_adeno_trans"/>
    <property type="match status" value="1"/>
</dbReference>
<gene>
    <name evidence="6" type="ORF">SAMN05216361_3924</name>
</gene>
<dbReference type="RefSeq" id="WP_073324877.1">
    <property type="nucleotide sequence ID" value="NZ_FQWD01000007.1"/>
</dbReference>
<dbReference type="GO" id="GO:0005524">
    <property type="term" value="F:ATP binding"/>
    <property type="evidence" value="ECO:0007669"/>
    <property type="project" value="UniProtKB-UniRule"/>
</dbReference>
<evidence type="ECO:0000256" key="4">
    <source>
        <dbReference type="RuleBase" id="RU366026"/>
    </source>
</evidence>
<dbReference type="InterPro" id="IPR036451">
    <property type="entry name" value="CblAdoTrfase-like_sf"/>
</dbReference>
<reference evidence="7" key="1">
    <citation type="submission" date="2016-11" db="EMBL/GenBank/DDBJ databases">
        <authorList>
            <person name="Varghese N."/>
            <person name="Submissions S."/>
        </authorList>
    </citation>
    <scope>NUCLEOTIDE SEQUENCE [LARGE SCALE GENOMIC DNA]</scope>
    <source>
        <strain evidence="7">CGMCC 1.8995</strain>
    </source>
</reference>
<dbReference type="EC" id="2.5.1.17" evidence="4"/>
<dbReference type="STRING" id="634436.SAMN05216361_3924"/>
<organism evidence="6 7">
    <name type="scientific">Marisediminitalea aggregata</name>
    <dbReference type="NCBI Taxonomy" id="634436"/>
    <lineage>
        <taxon>Bacteria</taxon>
        <taxon>Pseudomonadati</taxon>
        <taxon>Pseudomonadota</taxon>
        <taxon>Gammaproteobacteria</taxon>
        <taxon>Alteromonadales</taxon>
        <taxon>Alteromonadaceae</taxon>
        <taxon>Marisediminitalea</taxon>
    </lineage>
</organism>
<name>A0A1M5QUN0_9ALTE</name>
<comment type="pathway">
    <text evidence="4">Cofactor biosynthesis; adenosylcobalamin biosynthesis; adenosylcobalamin from cob(II)yrinate a,c-diamide: step 2/7.</text>
</comment>
<dbReference type="Proteomes" id="UP000184520">
    <property type="component" value="Unassembled WGS sequence"/>
</dbReference>
<proteinExistence type="inferred from homology"/>
<dbReference type="GO" id="GO:0008817">
    <property type="term" value="F:corrinoid adenosyltransferase activity"/>
    <property type="evidence" value="ECO:0007669"/>
    <property type="project" value="UniProtKB-UniRule"/>
</dbReference>
<comment type="catalytic activity">
    <reaction evidence="4">
        <text>2 cob(II)alamin + reduced [electron-transfer flavoprotein] + 2 ATP = 2 adenosylcob(III)alamin + 2 triphosphate + oxidized [electron-transfer flavoprotein] + 3 H(+)</text>
        <dbReference type="Rhea" id="RHEA:28671"/>
        <dbReference type="Rhea" id="RHEA-COMP:10685"/>
        <dbReference type="Rhea" id="RHEA-COMP:10686"/>
        <dbReference type="ChEBI" id="CHEBI:15378"/>
        <dbReference type="ChEBI" id="CHEBI:16304"/>
        <dbReference type="ChEBI" id="CHEBI:18036"/>
        <dbReference type="ChEBI" id="CHEBI:18408"/>
        <dbReference type="ChEBI" id="CHEBI:30616"/>
        <dbReference type="ChEBI" id="CHEBI:57692"/>
        <dbReference type="ChEBI" id="CHEBI:58307"/>
        <dbReference type="EC" id="2.5.1.17"/>
    </reaction>
</comment>
<dbReference type="AlphaFoldDB" id="A0A1M5QUN0"/>
<dbReference type="PANTHER" id="PTHR12213:SF0">
    <property type="entry name" value="CORRINOID ADENOSYLTRANSFERASE MMAB"/>
    <property type="match status" value="1"/>
</dbReference>
<dbReference type="OrthoDB" id="9778896at2"/>
<evidence type="ECO:0000259" key="5">
    <source>
        <dbReference type="Pfam" id="PF01923"/>
    </source>
</evidence>
<keyword evidence="2 4" id="KW-0547">Nucleotide-binding</keyword>
<dbReference type="Gene3D" id="1.20.1200.10">
    <property type="entry name" value="Cobalamin adenosyltransferase-like"/>
    <property type="match status" value="1"/>
</dbReference>
<dbReference type="PANTHER" id="PTHR12213">
    <property type="entry name" value="CORRINOID ADENOSYLTRANSFERASE"/>
    <property type="match status" value="1"/>
</dbReference>
<comment type="similarity">
    <text evidence="4">Belongs to the Cob(I)alamin adenosyltransferase family.</text>
</comment>
<feature type="domain" description="Cobalamin adenosyltransferase-like" evidence="5">
    <location>
        <begin position="3"/>
        <end position="170"/>
    </location>
</feature>
<evidence type="ECO:0000256" key="3">
    <source>
        <dbReference type="ARBA" id="ARBA00022840"/>
    </source>
</evidence>
<dbReference type="NCBIfam" id="TIGR00636">
    <property type="entry name" value="PduO_Nterm"/>
    <property type="match status" value="1"/>
</dbReference>
<keyword evidence="4" id="KW-0169">Cobalamin biosynthesis</keyword>
<evidence type="ECO:0000256" key="2">
    <source>
        <dbReference type="ARBA" id="ARBA00022741"/>
    </source>
</evidence>
<dbReference type="GO" id="GO:0009236">
    <property type="term" value="P:cobalamin biosynthetic process"/>
    <property type="evidence" value="ECO:0007669"/>
    <property type="project" value="UniProtKB-UniRule"/>
</dbReference>
<protein>
    <recommendedName>
        <fullName evidence="4">Corrinoid adenosyltransferase</fullName>
        <ecNumber evidence="4">2.5.1.17</ecNumber>
    </recommendedName>
    <alternativeName>
        <fullName evidence="4">Cob(II)alamin adenosyltransferase</fullName>
    </alternativeName>
    <alternativeName>
        <fullName evidence="4">Cob(II)yrinic acid a,c-diamide adenosyltransferase</fullName>
    </alternativeName>
    <alternativeName>
        <fullName evidence="4">Cobinamide/cobalamin adenosyltransferase</fullName>
    </alternativeName>
</protein>
<dbReference type="InterPro" id="IPR029499">
    <property type="entry name" value="PduO-typ"/>
</dbReference>
<keyword evidence="3 4" id="KW-0067">ATP-binding</keyword>
<evidence type="ECO:0000256" key="1">
    <source>
        <dbReference type="ARBA" id="ARBA00022679"/>
    </source>
</evidence>
<comment type="catalytic activity">
    <reaction evidence="4">
        <text>2 cob(II)yrinate a,c diamide + reduced [electron-transfer flavoprotein] + 2 ATP = 2 adenosylcob(III)yrinate a,c-diamide + 2 triphosphate + oxidized [electron-transfer flavoprotein] + 3 H(+)</text>
        <dbReference type="Rhea" id="RHEA:11528"/>
        <dbReference type="Rhea" id="RHEA-COMP:10685"/>
        <dbReference type="Rhea" id="RHEA-COMP:10686"/>
        <dbReference type="ChEBI" id="CHEBI:15378"/>
        <dbReference type="ChEBI" id="CHEBI:18036"/>
        <dbReference type="ChEBI" id="CHEBI:30616"/>
        <dbReference type="ChEBI" id="CHEBI:57692"/>
        <dbReference type="ChEBI" id="CHEBI:58307"/>
        <dbReference type="ChEBI" id="CHEBI:58503"/>
        <dbReference type="ChEBI" id="CHEBI:58537"/>
        <dbReference type="EC" id="2.5.1.17"/>
    </reaction>
</comment>
<dbReference type="EMBL" id="FQWD01000007">
    <property type="protein sequence ID" value="SHH17802.1"/>
    <property type="molecule type" value="Genomic_DNA"/>
</dbReference>
<dbReference type="InterPro" id="IPR016030">
    <property type="entry name" value="CblAdoTrfase-like"/>
</dbReference>
<keyword evidence="7" id="KW-1185">Reference proteome</keyword>